<keyword evidence="1" id="KW-1133">Transmembrane helix</keyword>
<protein>
    <recommendedName>
        <fullName evidence="4">DUF4293 family protein</fullName>
    </recommendedName>
</protein>
<gene>
    <name evidence="2" type="ORF">EAX61_16305</name>
</gene>
<dbReference type="RefSeq" id="WP_121918770.1">
    <property type="nucleotide sequence ID" value="NZ_REFV01000038.1"/>
</dbReference>
<feature type="transmembrane region" description="Helical" evidence="1">
    <location>
        <begin position="126"/>
        <end position="144"/>
    </location>
</feature>
<dbReference type="Proteomes" id="UP000281985">
    <property type="component" value="Unassembled WGS sequence"/>
</dbReference>
<organism evidence="2 3">
    <name type="scientific">Dokdonia sinensis</name>
    <dbReference type="NCBI Taxonomy" id="2479847"/>
    <lineage>
        <taxon>Bacteria</taxon>
        <taxon>Pseudomonadati</taxon>
        <taxon>Bacteroidota</taxon>
        <taxon>Flavobacteriia</taxon>
        <taxon>Flavobacteriales</taxon>
        <taxon>Flavobacteriaceae</taxon>
        <taxon>Dokdonia</taxon>
    </lineage>
</organism>
<feature type="transmembrane region" description="Helical" evidence="1">
    <location>
        <begin position="46"/>
        <end position="66"/>
    </location>
</feature>
<reference evidence="2 3" key="1">
    <citation type="submission" date="2018-10" db="EMBL/GenBank/DDBJ databases">
        <title>Dokdonia luteus sp. nov., isolated from sea water.</title>
        <authorList>
            <person name="Zhou L.Y."/>
            <person name="Du Z.J."/>
        </authorList>
    </citation>
    <scope>NUCLEOTIDE SEQUENCE [LARGE SCALE GENOMIC DNA]</scope>
    <source>
        <strain evidence="2 3">SH27</strain>
    </source>
</reference>
<dbReference type="AlphaFoldDB" id="A0A3M0FTM0"/>
<evidence type="ECO:0000256" key="1">
    <source>
        <dbReference type="SAM" id="Phobius"/>
    </source>
</evidence>
<dbReference type="SUPFAM" id="SSF81442">
    <property type="entry name" value="Cytochrome c oxidase subunit I-like"/>
    <property type="match status" value="1"/>
</dbReference>
<dbReference type="InterPro" id="IPR036927">
    <property type="entry name" value="Cyt_c_oxase-like_su1_sf"/>
</dbReference>
<dbReference type="Gene3D" id="1.20.210.10">
    <property type="entry name" value="Cytochrome c oxidase-like, subunit I domain"/>
    <property type="match status" value="1"/>
</dbReference>
<feature type="transmembrane region" description="Helical" evidence="1">
    <location>
        <begin position="78"/>
        <end position="106"/>
    </location>
</feature>
<accession>A0A3M0FTM0</accession>
<keyword evidence="1" id="KW-0472">Membrane</keyword>
<name>A0A3M0FTM0_9FLAO</name>
<keyword evidence="1" id="KW-0812">Transmembrane</keyword>
<evidence type="ECO:0008006" key="4">
    <source>
        <dbReference type="Google" id="ProtNLM"/>
    </source>
</evidence>
<comment type="caution">
    <text evidence="2">The sequence shown here is derived from an EMBL/GenBank/DDBJ whole genome shotgun (WGS) entry which is preliminary data.</text>
</comment>
<keyword evidence="3" id="KW-1185">Reference proteome</keyword>
<feature type="transmembrane region" description="Helical" evidence="1">
    <location>
        <begin position="7"/>
        <end position="26"/>
    </location>
</feature>
<sequence length="154" mass="17692">MKRKEIFWLIGTAIFVLILNFSLFGVNGFKAESVTDINIHDTYFVIANFHFILLLSVLIFFSVYLLRMLRRNFKNLTVNLIFMICGILSIWVLTGIISIVSSYIGVTETTEYNLPVTNTMFDNVSKLLYLILIIIVILIAYSGFKTGLNYRKAE</sequence>
<dbReference type="EMBL" id="REFV01000038">
    <property type="protein sequence ID" value="RMB56034.1"/>
    <property type="molecule type" value="Genomic_DNA"/>
</dbReference>
<dbReference type="OrthoDB" id="1454673at2"/>
<proteinExistence type="predicted"/>
<evidence type="ECO:0000313" key="2">
    <source>
        <dbReference type="EMBL" id="RMB56034.1"/>
    </source>
</evidence>
<evidence type="ECO:0000313" key="3">
    <source>
        <dbReference type="Proteomes" id="UP000281985"/>
    </source>
</evidence>